<dbReference type="AlphaFoldDB" id="A0A2U3KF97"/>
<feature type="compositionally biased region" description="Basic and acidic residues" evidence="1">
    <location>
        <begin position="48"/>
        <end position="58"/>
    </location>
</feature>
<sequence>MPHPSRVFCERVGILTFHNQELILWFELTQTSGDRSRTQAGAPPFSRFSREGGDFDFP</sequence>
<reference evidence="3" key="1">
    <citation type="submission" date="2018-02" db="EMBL/GenBank/DDBJ databases">
        <authorList>
            <person name="Hausmann B."/>
        </authorList>
    </citation>
    <scope>NUCLEOTIDE SEQUENCE [LARGE SCALE GENOMIC DNA]</scope>
    <source>
        <strain evidence="3">Peat soil MAG SbA1</strain>
    </source>
</reference>
<evidence type="ECO:0000313" key="2">
    <source>
        <dbReference type="EMBL" id="SPF38306.1"/>
    </source>
</evidence>
<gene>
    <name evidence="2" type="ORF">SBA1_20006</name>
</gene>
<accession>A0A2U3KF97</accession>
<organism evidence="2 3">
    <name type="scientific">Candidatus Sulfotelmatobacter kueseliae</name>
    <dbReference type="NCBI Taxonomy" id="2042962"/>
    <lineage>
        <taxon>Bacteria</taxon>
        <taxon>Pseudomonadati</taxon>
        <taxon>Acidobacteriota</taxon>
        <taxon>Terriglobia</taxon>
        <taxon>Terriglobales</taxon>
        <taxon>Candidatus Korobacteraceae</taxon>
        <taxon>Candidatus Sulfotelmatobacter</taxon>
    </lineage>
</organism>
<evidence type="ECO:0000313" key="3">
    <source>
        <dbReference type="Proteomes" id="UP000238701"/>
    </source>
</evidence>
<dbReference type="EMBL" id="OMOD01000111">
    <property type="protein sequence ID" value="SPF38306.1"/>
    <property type="molecule type" value="Genomic_DNA"/>
</dbReference>
<dbReference type="Proteomes" id="UP000238701">
    <property type="component" value="Unassembled WGS sequence"/>
</dbReference>
<protein>
    <submittedName>
        <fullName evidence="2">Uncharacterized protein</fullName>
    </submittedName>
</protein>
<feature type="region of interest" description="Disordered" evidence="1">
    <location>
        <begin position="34"/>
        <end position="58"/>
    </location>
</feature>
<proteinExistence type="predicted"/>
<name>A0A2U3KF97_9BACT</name>
<evidence type="ECO:0000256" key="1">
    <source>
        <dbReference type="SAM" id="MobiDB-lite"/>
    </source>
</evidence>